<gene>
    <name evidence="6" type="ORF">Ga0074115_11233</name>
    <name evidence="7" type="ORF">Ga0076813_12715</name>
</gene>
<evidence type="ECO:0000259" key="5">
    <source>
        <dbReference type="SMART" id="SM00014"/>
    </source>
</evidence>
<evidence type="ECO:0000256" key="4">
    <source>
        <dbReference type="SAM" id="Phobius"/>
    </source>
</evidence>
<dbReference type="OrthoDB" id="9780507at2"/>
<dbReference type="SUPFAM" id="SSF48317">
    <property type="entry name" value="Acid phosphatase/Vanadium-dependent haloperoxidase"/>
    <property type="match status" value="1"/>
</dbReference>
<dbReference type="PANTHER" id="PTHR14969">
    <property type="entry name" value="SPHINGOSINE-1-PHOSPHATE PHOSPHOHYDROLASE"/>
    <property type="match status" value="1"/>
</dbReference>
<comment type="caution">
    <text evidence="6">The sequence shown here is derived from an EMBL/GenBank/DDBJ whole genome shotgun (WGS) entry which is preliminary data.</text>
</comment>
<dbReference type="Pfam" id="PF01569">
    <property type="entry name" value="PAP2"/>
    <property type="match status" value="1"/>
</dbReference>
<dbReference type="SMART" id="SM00014">
    <property type="entry name" value="acidPPc"/>
    <property type="match status" value="1"/>
</dbReference>
<name>A0A0T5YWK5_9GAMM</name>
<evidence type="ECO:0000256" key="1">
    <source>
        <dbReference type="ARBA" id="ARBA00012374"/>
    </source>
</evidence>
<evidence type="ECO:0000256" key="2">
    <source>
        <dbReference type="ARBA" id="ARBA00032707"/>
    </source>
</evidence>
<feature type="transmembrane region" description="Helical" evidence="4">
    <location>
        <begin position="131"/>
        <end position="149"/>
    </location>
</feature>
<dbReference type="Proteomes" id="UP000051276">
    <property type="component" value="Unassembled WGS sequence"/>
</dbReference>
<dbReference type="RefSeq" id="WP_057955587.1">
    <property type="nucleotide sequence ID" value="NZ_KQ556885.1"/>
</dbReference>
<dbReference type="STRING" id="54398.Ga0074115_11233"/>
<dbReference type="Proteomes" id="UP000051634">
    <property type="component" value="Unassembled WGS sequence"/>
</dbReference>
<protein>
    <recommendedName>
        <fullName evidence="1">undecaprenyl-diphosphate phosphatase</fullName>
        <ecNumber evidence="1">3.6.1.27</ecNumber>
    </recommendedName>
    <alternativeName>
        <fullName evidence="2">Undecaprenyl pyrophosphate phosphatase</fullName>
    </alternativeName>
</protein>
<dbReference type="PANTHER" id="PTHR14969:SF13">
    <property type="entry name" value="AT30094P"/>
    <property type="match status" value="1"/>
</dbReference>
<reference evidence="8 9" key="1">
    <citation type="submission" date="2015-11" db="EMBL/GenBank/DDBJ databases">
        <title>The genome of Candidatus Endoriftia persephone in Ridgeia piscesae and population structure of the North Eastern Pacific vestimentiferan symbionts.</title>
        <authorList>
            <person name="Perez M."/>
            <person name="Juniper K.S."/>
        </authorList>
    </citation>
    <scope>NUCLEOTIDE SEQUENCE [LARGE SCALE GENOMIC DNA]</scope>
    <source>
        <strain evidence="7">Ind10</strain>
        <strain evidence="6">Ind11</strain>
    </source>
</reference>
<feature type="transmembrane region" description="Helical" evidence="4">
    <location>
        <begin position="155"/>
        <end position="175"/>
    </location>
</feature>
<dbReference type="EMBL" id="LDXT01000085">
    <property type="protein sequence ID" value="KRT54978.1"/>
    <property type="molecule type" value="Genomic_DNA"/>
</dbReference>
<organism evidence="6 9">
    <name type="scientific">endosymbiont of Ridgeia piscesae</name>
    <dbReference type="NCBI Taxonomy" id="54398"/>
    <lineage>
        <taxon>Bacteria</taxon>
        <taxon>Pseudomonadati</taxon>
        <taxon>Pseudomonadota</taxon>
        <taxon>Gammaproteobacteria</taxon>
        <taxon>sulfur-oxidizing symbionts</taxon>
    </lineage>
</organism>
<keyword evidence="4" id="KW-0812">Transmembrane</keyword>
<feature type="domain" description="Phosphatidic acid phosphatase type 2/haloperoxidase" evidence="5">
    <location>
        <begin position="58"/>
        <end position="172"/>
    </location>
</feature>
<keyword evidence="4" id="KW-1133">Transmembrane helix</keyword>
<proteinExistence type="predicted"/>
<comment type="catalytic activity">
    <reaction evidence="3">
        <text>di-trans,octa-cis-undecaprenyl diphosphate + H2O = di-trans,octa-cis-undecaprenyl phosphate + phosphate + H(+)</text>
        <dbReference type="Rhea" id="RHEA:28094"/>
        <dbReference type="ChEBI" id="CHEBI:15377"/>
        <dbReference type="ChEBI" id="CHEBI:15378"/>
        <dbReference type="ChEBI" id="CHEBI:43474"/>
        <dbReference type="ChEBI" id="CHEBI:58405"/>
        <dbReference type="ChEBI" id="CHEBI:60392"/>
        <dbReference type="EC" id="3.6.1.27"/>
    </reaction>
</comment>
<keyword evidence="4" id="KW-0472">Membrane</keyword>
<evidence type="ECO:0000313" key="8">
    <source>
        <dbReference type="Proteomes" id="UP000051276"/>
    </source>
</evidence>
<dbReference type="Gene3D" id="1.20.144.10">
    <property type="entry name" value="Phosphatidic acid phosphatase type 2/haloperoxidase"/>
    <property type="match status" value="1"/>
</dbReference>
<sequence length="184" mass="20432">MSSDQSLIIWINQGWASPFLDWLLSWVSDKYSFSFPLLLLLLWTAVSRELSAGLRWWLALILMVALGDALGAQLKDLFAQARPCFSFFEPLRLIEGGQCGASLKGMPSNHALNSFAATAFLFVTRPAWKGWRLFMLVSAILVALSRIYLAKHFPSQVVMGAAIGTLWGLAAACLYDRVRCRGSD</sequence>
<evidence type="ECO:0000256" key="3">
    <source>
        <dbReference type="ARBA" id="ARBA00047594"/>
    </source>
</evidence>
<dbReference type="EC" id="3.6.1.27" evidence="1"/>
<dbReference type="EMBL" id="LMXI01000423">
    <property type="protein sequence ID" value="KRT58027.1"/>
    <property type="molecule type" value="Genomic_DNA"/>
</dbReference>
<evidence type="ECO:0000313" key="9">
    <source>
        <dbReference type="Proteomes" id="UP000051634"/>
    </source>
</evidence>
<dbReference type="InterPro" id="IPR000326">
    <property type="entry name" value="PAP2/HPO"/>
</dbReference>
<accession>A0A0T5YWK5</accession>
<dbReference type="AlphaFoldDB" id="A0A0T5YWK5"/>
<evidence type="ECO:0000313" key="6">
    <source>
        <dbReference type="EMBL" id="KRT54978.1"/>
    </source>
</evidence>
<keyword evidence="9" id="KW-1185">Reference proteome</keyword>
<dbReference type="GO" id="GO:0050380">
    <property type="term" value="F:undecaprenyl-diphosphatase activity"/>
    <property type="evidence" value="ECO:0007669"/>
    <property type="project" value="UniProtKB-EC"/>
</dbReference>
<evidence type="ECO:0000313" key="7">
    <source>
        <dbReference type="EMBL" id="KRT58027.1"/>
    </source>
</evidence>
<dbReference type="InterPro" id="IPR036938">
    <property type="entry name" value="PAP2/HPO_sf"/>
</dbReference>